<gene>
    <name evidence="1" type="ORF">RO3G_08469</name>
</gene>
<proteinExistence type="predicted"/>
<name>I1C5N4_RHIO9</name>
<evidence type="ECO:0000313" key="1">
    <source>
        <dbReference type="EMBL" id="EIE83764.1"/>
    </source>
</evidence>
<keyword evidence="2" id="KW-1185">Reference proteome</keyword>
<sequence>MKKFSSEGSGLWYELRFVYKKIEIIATSGIYQDHKNKIKLNAFLGGAAPPVMAKGNNFILFSPKKAAGAISCIRMLRDYS</sequence>
<dbReference type="OMA" id="IMAMEAE"/>
<dbReference type="VEuPathDB" id="FungiDB:RO3G_08469"/>
<dbReference type="InParanoid" id="I1C5N4"/>
<reference evidence="1 2" key="1">
    <citation type="journal article" date="2009" name="PLoS Genet.">
        <title>Genomic analysis of the basal lineage fungus Rhizopus oryzae reveals a whole-genome duplication.</title>
        <authorList>
            <person name="Ma L.-J."/>
            <person name="Ibrahim A.S."/>
            <person name="Skory C."/>
            <person name="Grabherr M.G."/>
            <person name="Burger G."/>
            <person name="Butler M."/>
            <person name="Elias M."/>
            <person name="Idnurm A."/>
            <person name="Lang B.F."/>
            <person name="Sone T."/>
            <person name="Abe A."/>
            <person name="Calvo S.E."/>
            <person name="Corrochano L.M."/>
            <person name="Engels R."/>
            <person name="Fu J."/>
            <person name="Hansberg W."/>
            <person name="Kim J.-M."/>
            <person name="Kodira C.D."/>
            <person name="Koehrsen M.J."/>
            <person name="Liu B."/>
            <person name="Miranda-Saavedra D."/>
            <person name="O'Leary S."/>
            <person name="Ortiz-Castellanos L."/>
            <person name="Poulter R."/>
            <person name="Rodriguez-Romero J."/>
            <person name="Ruiz-Herrera J."/>
            <person name="Shen Y.-Q."/>
            <person name="Zeng Q."/>
            <person name="Galagan J."/>
            <person name="Birren B.W."/>
            <person name="Cuomo C.A."/>
            <person name="Wickes B.L."/>
        </authorList>
    </citation>
    <scope>NUCLEOTIDE SEQUENCE [LARGE SCALE GENOMIC DNA]</scope>
    <source>
        <strain evidence="2">RA 99-880 / ATCC MYA-4621 / FGSC 9543 / NRRL 43880</strain>
    </source>
</reference>
<dbReference type="GeneID" id="93615440"/>
<dbReference type="AlphaFoldDB" id="I1C5N4"/>
<dbReference type="RefSeq" id="XP_067519160.1">
    <property type="nucleotide sequence ID" value="XM_067663059.1"/>
</dbReference>
<organism evidence="1 2">
    <name type="scientific">Rhizopus delemar (strain RA 99-880 / ATCC MYA-4621 / FGSC 9543 / NRRL 43880)</name>
    <name type="common">Mucormycosis agent</name>
    <name type="synonym">Rhizopus arrhizus var. delemar</name>
    <dbReference type="NCBI Taxonomy" id="246409"/>
    <lineage>
        <taxon>Eukaryota</taxon>
        <taxon>Fungi</taxon>
        <taxon>Fungi incertae sedis</taxon>
        <taxon>Mucoromycota</taxon>
        <taxon>Mucoromycotina</taxon>
        <taxon>Mucoromycetes</taxon>
        <taxon>Mucorales</taxon>
        <taxon>Mucorineae</taxon>
        <taxon>Rhizopodaceae</taxon>
        <taxon>Rhizopus</taxon>
    </lineage>
</organism>
<accession>I1C5N4</accession>
<protein>
    <submittedName>
        <fullName evidence="1">Uncharacterized protein</fullName>
    </submittedName>
</protein>
<dbReference type="Proteomes" id="UP000009138">
    <property type="component" value="Unassembled WGS sequence"/>
</dbReference>
<evidence type="ECO:0000313" key="2">
    <source>
        <dbReference type="Proteomes" id="UP000009138"/>
    </source>
</evidence>
<dbReference type="EMBL" id="CH476737">
    <property type="protein sequence ID" value="EIE83764.1"/>
    <property type="molecule type" value="Genomic_DNA"/>
</dbReference>